<dbReference type="AlphaFoldDB" id="A0A2A9EKN5"/>
<comment type="subcellular location">
    <subcellularLocation>
        <location evidence="1">Cell membrane</location>
    </subcellularLocation>
</comment>
<keyword evidence="4" id="KW-1003">Cell membrane</keyword>
<dbReference type="FunFam" id="3.40.50.300:FF:000224">
    <property type="entry name" value="Energy-coupling factor transporter ATP-binding protein EcfA"/>
    <property type="match status" value="1"/>
</dbReference>
<keyword evidence="11" id="KW-1185">Reference proteome</keyword>
<dbReference type="GO" id="GO:0016887">
    <property type="term" value="F:ATP hydrolysis activity"/>
    <property type="evidence" value="ECO:0007669"/>
    <property type="project" value="InterPro"/>
</dbReference>
<proteinExistence type="inferred from homology"/>
<evidence type="ECO:0000256" key="1">
    <source>
        <dbReference type="ARBA" id="ARBA00004236"/>
    </source>
</evidence>
<sequence>MALVELSDVSFSYPGGTLAVEGVSLAVDAGESVAVIGQNGAGKTTTVKLMNGLLRPTSGTVRVDGVDTRTRTAAQVARRVGYVFQNPDDQIFNNSVRREIGYGLRRLRLEAAESERRLAEAAELTGLVDLLDENPHDLPLSVRKFVTIASVLAVDPDAVVLDEPTAGQDRAGLERIAAIGAHLAARGRAVVTITHDMEFVARHFTRVVVMAQRRVVRDGAAAEIFEDTAAMAAARLAQPAVVELAGRLGLRGVGLSVEALAEALRARA</sequence>
<dbReference type="GO" id="GO:0042626">
    <property type="term" value="F:ATPase-coupled transmembrane transporter activity"/>
    <property type="evidence" value="ECO:0007669"/>
    <property type="project" value="TreeGrafter"/>
</dbReference>
<dbReference type="GO" id="GO:0005524">
    <property type="term" value="F:ATP binding"/>
    <property type="evidence" value="ECO:0007669"/>
    <property type="project" value="UniProtKB-KW"/>
</dbReference>
<dbReference type="CDD" id="cd03225">
    <property type="entry name" value="ABC_cobalt_CbiO_domain1"/>
    <property type="match status" value="1"/>
</dbReference>
<comment type="similarity">
    <text evidence="2">Belongs to the ABC transporter superfamily.</text>
</comment>
<evidence type="ECO:0000256" key="6">
    <source>
        <dbReference type="ARBA" id="ARBA00022840"/>
    </source>
</evidence>
<feature type="domain" description="ABC transporter" evidence="9">
    <location>
        <begin position="4"/>
        <end position="237"/>
    </location>
</feature>
<dbReference type="SUPFAM" id="SSF52540">
    <property type="entry name" value="P-loop containing nucleoside triphosphate hydrolases"/>
    <property type="match status" value="1"/>
</dbReference>
<evidence type="ECO:0000313" key="10">
    <source>
        <dbReference type="EMBL" id="PFG38815.1"/>
    </source>
</evidence>
<dbReference type="OrthoDB" id="9806471at2"/>
<keyword evidence="8" id="KW-0472">Membrane</keyword>
<dbReference type="RefSeq" id="WP_098483020.1">
    <property type="nucleotide sequence ID" value="NZ_PDJI01000004.1"/>
</dbReference>
<keyword evidence="5" id="KW-0547">Nucleotide-binding</keyword>
<dbReference type="Gene3D" id="3.40.50.300">
    <property type="entry name" value="P-loop containing nucleotide triphosphate hydrolases"/>
    <property type="match status" value="1"/>
</dbReference>
<evidence type="ECO:0000256" key="5">
    <source>
        <dbReference type="ARBA" id="ARBA00022741"/>
    </source>
</evidence>
<dbReference type="InterPro" id="IPR027417">
    <property type="entry name" value="P-loop_NTPase"/>
</dbReference>
<dbReference type="GO" id="GO:0043190">
    <property type="term" value="C:ATP-binding cassette (ABC) transporter complex"/>
    <property type="evidence" value="ECO:0007669"/>
    <property type="project" value="TreeGrafter"/>
</dbReference>
<evidence type="ECO:0000256" key="7">
    <source>
        <dbReference type="ARBA" id="ARBA00022967"/>
    </source>
</evidence>
<gene>
    <name evidence="10" type="ORF">ATJ97_1303</name>
</gene>
<protein>
    <submittedName>
        <fullName evidence="10">Energy-coupling factor transport system ATP-binding protein</fullName>
    </submittedName>
</protein>
<evidence type="ECO:0000256" key="4">
    <source>
        <dbReference type="ARBA" id="ARBA00022475"/>
    </source>
</evidence>
<dbReference type="PANTHER" id="PTHR43553">
    <property type="entry name" value="HEAVY METAL TRANSPORTER"/>
    <property type="match status" value="1"/>
</dbReference>
<keyword evidence="7" id="KW-1278">Translocase</keyword>
<organism evidence="10 11">
    <name type="scientific">Georgenia soli</name>
    <dbReference type="NCBI Taxonomy" id="638953"/>
    <lineage>
        <taxon>Bacteria</taxon>
        <taxon>Bacillati</taxon>
        <taxon>Actinomycetota</taxon>
        <taxon>Actinomycetes</taxon>
        <taxon>Micrococcales</taxon>
        <taxon>Bogoriellaceae</taxon>
        <taxon>Georgenia</taxon>
    </lineage>
</organism>
<dbReference type="InterPro" id="IPR015856">
    <property type="entry name" value="ABC_transpr_CbiO/EcfA_su"/>
</dbReference>
<evidence type="ECO:0000256" key="2">
    <source>
        <dbReference type="ARBA" id="ARBA00005417"/>
    </source>
</evidence>
<reference evidence="10 11" key="1">
    <citation type="submission" date="2017-10" db="EMBL/GenBank/DDBJ databases">
        <title>Sequencing the genomes of 1000 actinobacteria strains.</title>
        <authorList>
            <person name="Klenk H.-P."/>
        </authorList>
    </citation>
    <scope>NUCLEOTIDE SEQUENCE [LARGE SCALE GENOMIC DNA]</scope>
    <source>
        <strain evidence="10 11">DSM 21838</strain>
    </source>
</reference>
<dbReference type="SMART" id="SM00382">
    <property type="entry name" value="AAA"/>
    <property type="match status" value="1"/>
</dbReference>
<dbReference type="PANTHER" id="PTHR43553:SF24">
    <property type="entry name" value="ENERGY-COUPLING FACTOR TRANSPORTER ATP-BINDING PROTEIN ECFA1"/>
    <property type="match status" value="1"/>
</dbReference>
<keyword evidence="6 10" id="KW-0067">ATP-binding</keyword>
<evidence type="ECO:0000259" key="9">
    <source>
        <dbReference type="PROSITE" id="PS50893"/>
    </source>
</evidence>
<keyword evidence="3" id="KW-0813">Transport</keyword>
<accession>A0A2A9EKN5</accession>
<dbReference type="EMBL" id="PDJI01000004">
    <property type="protein sequence ID" value="PFG38815.1"/>
    <property type="molecule type" value="Genomic_DNA"/>
</dbReference>
<dbReference type="Proteomes" id="UP000222106">
    <property type="component" value="Unassembled WGS sequence"/>
</dbReference>
<name>A0A2A9EKN5_9MICO</name>
<comment type="caution">
    <text evidence="10">The sequence shown here is derived from an EMBL/GenBank/DDBJ whole genome shotgun (WGS) entry which is preliminary data.</text>
</comment>
<dbReference type="InterPro" id="IPR003593">
    <property type="entry name" value="AAA+_ATPase"/>
</dbReference>
<evidence type="ECO:0000313" key="11">
    <source>
        <dbReference type="Proteomes" id="UP000222106"/>
    </source>
</evidence>
<evidence type="ECO:0000256" key="3">
    <source>
        <dbReference type="ARBA" id="ARBA00022448"/>
    </source>
</evidence>
<dbReference type="InterPro" id="IPR003439">
    <property type="entry name" value="ABC_transporter-like_ATP-bd"/>
</dbReference>
<evidence type="ECO:0000256" key="8">
    <source>
        <dbReference type="ARBA" id="ARBA00023136"/>
    </source>
</evidence>
<dbReference type="PROSITE" id="PS50893">
    <property type="entry name" value="ABC_TRANSPORTER_2"/>
    <property type="match status" value="1"/>
</dbReference>
<dbReference type="InterPro" id="IPR050095">
    <property type="entry name" value="ECF_ABC_transporter_ATP-bd"/>
</dbReference>
<dbReference type="Pfam" id="PF00005">
    <property type="entry name" value="ABC_tran"/>
    <property type="match status" value="1"/>
</dbReference>